<organism evidence="4 11">
    <name type="scientific">Dactylosporangium roseum</name>
    <dbReference type="NCBI Taxonomy" id="47989"/>
    <lineage>
        <taxon>Bacteria</taxon>
        <taxon>Bacillati</taxon>
        <taxon>Actinomycetota</taxon>
        <taxon>Actinomycetes</taxon>
        <taxon>Micromonosporales</taxon>
        <taxon>Micromonosporaceae</taxon>
        <taxon>Dactylosporangium</taxon>
    </lineage>
</organism>
<evidence type="ECO:0000313" key="6">
    <source>
        <dbReference type="EMBL" id="UWZ35261.1"/>
    </source>
</evidence>
<dbReference type="Pfam" id="PF14690">
    <property type="entry name" value="Zn_ribbon_ISL3"/>
    <property type="match status" value="1"/>
</dbReference>
<dbReference type="InterPro" id="IPR002560">
    <property type="entry name" value="Transposase_DDE"/>
</dbReference>
<dbReference type="EMBL" id="CP073721">
    <property type="protein sequence ID" value="UWZ34547.1"/>
    <property type="molecule type" value="Genomic_DNA"/>
</dbReference>
<dbReference type="EMBL" id="CP073721">
    <property type="protein sequence ID" value="UWZ35652.1"/>
    <property type="molecule type" value="Genomic_DNA"/>
</dbReference>
<accession>A0ABY5YW32</accession>
<evidence type="ECO:0000313" key="8">
    <source>
        <dbReference type="EMBL" id="UWZ35753.1"/>
    </source>
</evidence>
<dbReference type="EMBL" id="CP073721">
    <property type="protein sequence ID" value="UWZ35261.1"/>
    <property type="molecule type" value="Genomic_DNA"/>
</dbReference>
<dbReference type="EMBL" id="CP073721">
    <property type="protein sequence ID" value="UWZ35753.1"/>
    <property type="molecule type" value="Genomic_DNA"/>
</dbReference>
<dbReference type="InterPro" id="IPR032877">
    <property type="entry name" value="Transposase_HTH"/>
</dbReference>
<reference evidence="4" key="1">
    <citation type="submission" date="2021-04" db="EMBL/GenBank/DDBJ databases">
        <title>Biosynthetic gene clusters of Dactylosporangioum roseum.</title>
        <authorList>
            <person name="Hartkoorn R.C."/>
            <person name="Beaudoing E."/>
            <person name="Hot D."/>
            <person name="Moureu S."/>
        </authorList>
    </citation>
    <scope>NUCLEOTIDE SEQUENCE</scope>
    <source>
        <strain evidence="4">NRRL B-16295</strain>
    </source>
</reference>
<dbReference type="InterPro" id="IPR029261">
    <property type="entry name" value="Transposase_Znf"/>
</dbReference>
<dbReference type="Proteomes" id="UP001058271">
    <property type="component" value="Chromosome"/>
</dbReference>
<keyword evidence="11" id="KW-1185">Reference proteome</keyword>
<evidence type="ECO:0000259" key="3">
    <source>
        <dbReference type="Pfam" id="PF14690"/>
    </source>
</evidence>
<dbReference type="EMBL" id="CP073721">
    <property type="protein sequence ID" value="UWZ36410.1"/>
    <property type="molecule type" value="Genomic_DNA"/>
</dbReference>
<feature type="domain" description="Transposase IS204/IS1001/IS1096/IS1165 helix-turn-helix" evidence="2">
    <location>
        <begin position="102"/>
        <end position="147"/>
    </location>
</feature>
<evidence type="ECO:0000259" key="2">
    <source>
        <dbReference type="Pfam" id="PF13542"/>
    </source>
</evidence>
<dbReference type="Pfam" id="PF01610">
    <property type="entry name" value="DDE_Tnp_ISL3"/>
    <property type="match status" value="1"/>
</dbReference>
<evidence type="ECO:0000313" key="11">
    <source>
        <dbReference type="Proteomes" id="UP001058271"/>
    </source>
</evidence>
<evidence type="ECO:0000259" key="1">
    <source>
        <dbReference type="Pfam" id="PF01610"/>
    </source>
</evidence>
<proteinExistence type="predicted"/>
<dbReference type="PANTHER" id="PTHR33498:SF1">
    <property type="entry name" value="TRANSPOSASE FOR INSERTION SEQUENCE ELEMENT IS1557"/>
    <property type="match status" value="1"/>
</dbReference>
<evidence type="ECO:0000313" key="10">
    <source>
        <dbReference type="EMBL" id="UWZ38655.1"/>
    </source>
</evidence>
<dbReference type="PANTHER" id="PTHR33498">
    <property type="entry name" value="TRANSPOSASE FOR INSERTION SEQUENCE ELEMENT IS1557"/>
    <property type="match status" value="1"/>
</dbReference>
<name>A0ABY5YW32_9ACTN</name>
<evidence type="ECO:0000313" key="5">
    <source>
        <dbReference type="EMBL" id="UWZ34547.1"/>
    </source>
</evidence>
<evidence type="ECO:0000313" key="4">
    <source>
        <dbReference type="EMBL" id="UWZ33966.1"/>
    </source>
</evidence>
<dbReference type="InterPro" id="IPR047951">
    <property type="entry name" value="Transpos_ISL3"/>
</dbReference>
<sequence length="422" mass="47961">MLKTVVSEGIHVRAAAVINRLLGFEGTVVDDVCFTDTAMVVQVRLRSQVLVCPCGRTSRARYDRSRRKWRHVDFGRYRVVIEAEIRRVDCRGCGQVRSEWMPWARPGARHTRDFEDMACWLAKRMSKSAAAALLGTTWQTVDHLVARLVDTHLDSERLDAIYRIGVDEIAYRRGRKFLTVVADHDTGRVVFVGEGRRQDVFGRFLESLGEDGRARIEAVSMDMTAIYRGAATTHVPHAAICLDPFHVIKWAGEALDLAYQTCREQGVKIAVAGLTPAQTWQKARGALRQPAGQHDPTRTAIIEQLRRKHPRIHHAWRLKEDLRRLYQVPTSDAADHLRRWINRAKRSGINAFVTLARRLRRHRTGILNAIHLQLSNSLLESINAGIRLIQRRSHGYADLDNLIEMIHLCHGGITTSLPTETH</sequence>
<dbReference type="EMBL" id="CP073721">
    <property type="protein sequence ID" value="UWZ38655.1"/>
    <property type="molecule type" value="Genomic_DNA"/>
</dbReference>
<dbReference type="NCBIfam" id="NF033550">
    <property type="entry name" value="transpos_ISL3"/>
    <property type="match status" value="1"/>
</dbReference>
<feature type="domain" description="Transposase IS204/IS1001/IS1096/IS1165 zinc-finger" evidence="3">
    <location>
        <begin position="52"/>
        <end position="93"/>
    </location>
</feature>
<dbReference type="RefSeq" id="WP_260723251.1">
    <property type="nucleotide sequence ID" value="NZ_CP073721.1"/>
</dbReference>
<evidence type="ECO:0000313" key="9">
    <source>
        <dbReference type="EMBL" id="UWZ36410.1"/>
    </source>
</evidence>
<feature type="domain" description="Transposase IS204/IS1001/IS1096/IS1165 DDE" evidence="1">
    <location>
        <begin position="164"/>
        <end position="405"/>
    </location>
</feature>
<gene>
    <name evidence="10" type="ORF">Drose_10725</name>
    <name evidence="4" type="ORF">Drose_22155</name>
    <name evidence="5" type="ORF">Drose_25395</name>
    <name evidence="6" type="ORF">Drose_29540</name>
    <name evidence="7" type="ORF">Drose_31810</name>
    <name evidence="8" type="ORF">Drose_32385</name>
    <name evidence="9" type="ORF">Drose_36185</name>
</gene>
<protein>
    <submittedName>
        <fullName evidence="4">ISL3 family transposase</fullName>
    </submittedName>
</protein>
<dbReference type="Pfam" id="PF13542">
    <property type="entry name" value="HTH_Tnp_ISL3"/>
    <property type="match status" value="1"/>
</dbReference>
<dbReference type="EMBL" id="CP073721">
    <property type="protein sequence ID" value="UWZ33966.1"/>
    <property type="molecule type" value="Genomic_DNA"/>
</dbReference>
<evidence type="ECO:0000313" key="7">
    <source>
        <dbReference type="EMBL" id="UWZ35652.1"/>
    </source>
</evidence>